<name>A0ABN2N2W5_9PSEU</name>
<evidence type="ECO:0000256" key="5">
    <source>
        <dbReference type="ARBA" id="ARBA00023136"/>
    </source>
</evidence>
<keyword evidence="4 7" id="KW-1133">Transmembrane helix</keyword>
<dbReference type="InterPro" id="IPR036249">
    <property type="entry name" value="Thioredoxin-like_sf"/>
</dbReference>
<dbReference type="Pfam" id="PF02683">
    <property type="entry name" value="DsbD_TM"/>
    <property type="match status" value="1"/>
</dbReference>
<protein>
    <submittedName>
        <fullName evidence="9">Cytochrome c biogenesis protein DipZ</fullName>
    </submittedName>
</protein>
<dbReference type="SUPFAM" id="SSF52833">
    <property type="entry name" value="Thioredoxin-like"/>
    <property type="match status" value="1"/>
</dbReference>
<evidence type="ECO:0000256" key="7">
    <source>
        <dbReference type="SAM" id="Phobius"/>
    </source>
</evidence>
<feature type="transmembrane region" description="Helical" evidence="7">
    <location>
        <begin position="68"/>
        <end position="92"/>
    </location>
</feature>
<comment type="subcellular location">
    <subcellularLocation>
        <location evidence="1">Cell membrane</location>
        <topology evidence="1">Multi-pass membrane protein</topology>
    </subcellularLocation>
</comment>
<evidence type="ECO:0000313" key="10">
    <source>
        <dbReference type="Proteomes" id="UP001500449"/>
    </source>
</evidence>
<keyword evidence="5 7" id="KW-0472">Membrane</keyword>
<evidence type="ECO:0000256" key="4">
    <source>
        <dbReference type="ARBA" id="ARBA00022989"/>
    </source>
</evidence>
<feature type="region of interest" description="Disordered" evidence="6">
    <location>
        <begin position="35"/>
        <end position="57"/>
    </location>
</feature>
<feature type="domain" description="Thioredoxin" evidence="8">
    <location>
        <begin position="284"/>
        <end position="432"/>
    </location>
</feature>
<evidence type="ECO:0000259" key="8">
    <source>
        <dbReference type="PROSITE" id="PS51352"/>
    </source>
</evidence>
<proteinExistence type="predicted"/>
<evidence type="ECO:0000256" key="3">
    <source>
        <dbReference type="ARBA" id="ARBA00022692"/>
    </source>
</evidence>
<evidence type="ECO:0000256" key="1">
    <source>
        <dbReference type="ARBA" id="ARBA00004651"/>
    </source>
</evidence>
<accession>A0ABN2N2W5</accession>
<sequence length="584" mass="62580">MLTLILIGLIGGLITGVSPCILPVLPVIFLAGGTSRSGPDPDVPSEEPGGGVAVRTRKPKKARNLRPYAVIAGLVVSFSFFTLAGSLLISALGLPANVLRIAGLTVLVLIGIGLIFPKIEDLLEKPFSKIPQRRPNQESGAFALGLGLGLLYVPCAGPVLAAITVAGATGKVGLDTVALTVSFALGATLPLLIFALAGRRVAERVKAFRARARLVRAIGGVVMILLALALAFNVQEIIQRAIPDYTAGLQKQVARNDALKPQLSNYVDDRNRELAHCVDAAAVLADCGTAPEFANITKWFNTVRPEGLTTADLRGKVTLIDFWTYSCINCQRSIPHVKAWDATYRDAGLQVVGIHTPEFTFEQDPTNVQSGIDRFGITYPVAMDNGFSMFGAYRNQYWPAEFLIDATGTIRYFKLGEGNYDVTEGHIRELLTTANPAAALPAATDVADRTVTDDRTTRETYLNLGQLKNYSGDQLQLDTPTTYRPAAVLPKDDVTLGGNWTTTYQQFIAGKDASIGLHYSAKNAYVVLGGEGTAVVDVDGVGTRSFTVSGPPTIYPLIEEGRLRDANLRLDLSPGLQAYVFTFG</sequence>
<gene>
    <name evidence="9" type="ORF">GCM10009836_29380</name>
</gene>
<dbReference type="Pfam" id="PF17991">
    <property type="entry name" value="Thioredoxin_10"/>
    <property type="match status" value="1"/>
</dbReference>
<dbReference type="Proteomes" id="UP001500449">
    <property type="component" value="Unassembled WGS sequence"/>
</dbReference>
<comment type="caution">
    <text evidence="9">The sequence shown here is derived from an EMBL/GenBank/DDBJ whole genome shotgun (WGS) entry which is preliminary data.</text>
</comment>
<feature type="transmembrane region" description="Helical" evidence="7">
    <location>
        <begin position="140"/>
        <end position="165"/>
    </location>
</feature>
<keyword evidence="10" id="KW-1185">Reference proteome</keyword>
<dbReference type="PANTHER" id="PTHR42852">
    <property type="entry name" value="THIOL:DISULFIDE INTERCHANGE PROTEIN DSBE"/>
    <property type="match status" value="1"/>
</dbReference>
<dbReference type="Gene3D" id="2.60.120.260">
    <property type="entry name" value="Galactose-binding domain-like"/>
    <property type="match status" value="1"/>
</dbReference>
<dbReference type="Pfam" id="PF00578">
    <property type="entry name" value="AhpC-TSA"/>
    <property type="match status" value="1"/>
</dbReference>
<dbReference type="RefSeq" id="WP_344416679.1">
    <property type="nucleotide sequence ID" value="NZ_BAAAQK010000006.1"/>
</dbReference>
<keyword evidence="3 7" id="KW-0812">Transmembrane</keyword>
<keyword evidence="2" id="KW-1003">Cell membrane</keyword>
<dbReference type="PROSITE" id="PS51352">
    <property type="entry name" value="THIOREDOXIN_2"/>
    <property type="match status" value="1"/>
</dbReference>
<feature type="transmembrane region" description="Helical" evidence="7">
    <location>
        <begin position="177"/>
        <end position="202"/>
    </location>
</feature>
<dbReference type="InterPro" id="IPR003834">
    <property type="entry name" value="Cyt_c_assmbl_TM_dom"/>
</dbReference>
<evidence type="ECO:0000256" key="2">
    <source>
        <dbReference type="ARBA" id="ARBA00022475"/>
    </source>
</evidence>
<evidence type="ECO:0000313" key="9">
    <source>
        <dbReference type="EMBL" id="GAA1847858.1"/>
    </source>
</evidence>
<dbReference type="PANTHER" id="PTHR42852:SF13">
    <property type="entry name" value="PROTEIN DIPZ"/>
    <property type="match status" value="1"/>
</dbReference>
<dbReference type="CDD" id="cd03012">
    <property type="entry name" value="TlpA_like_DipZ_like"/>
    <property type="match status" value="1"/>
</dbReference>
<dbReference type="Gene3D" id="3.40.30.10">
    <property type="entry name" value="Glutaredoxin"/>
    <property type="match status" value="1"/>
</dbReference>
<dbReference type="InterPro" id="IPR013766">
    <property type="entry name" value="Thioredoxin_domain"/>
</dbReference>
<feature type="transmembrane region" description="Helical" evidence="7">
    <location>
        <begin position="6"/>
        <end position="31"/>
    </location>
</feature>
<dbReference type="InterPro" id="IPR050553">
    <property type="entry name" value="Thioredoxin_ResA/DsbE_sf"/>
</dbReference>
<dbReference type="EMBL" id="BAAAQK010000006">
    <property type="protein sequence ID" value="GAA1847858.1"/>
    <property type="molecule type" value="Genomic_DNA"/>
</dbReference>
<feature type="transmembrane region" description="Helical" evidence="7">
    <location>
        <begin position="214"/>
        <end position="232"/>
    </location>
</feature>
<dbReference type="InterPro" id="IPR041017">
    <property type="entry name" value="Thioredoxin_10"/>
</dbReference>
<feature type="transmembrane region" description="Helical" evidence="7">
    <location>
        <begin position="98"/>
        <end position="119"/>
    </location>
</feature>
<dbReference type="InterPro" id="IPR000866">
    <property type="entry name" value="AhpC/TSA"/>
</dbReference>
<evidence type="ECO:0000256" key="6">
    <source>
        <dbReference type="SAM" id="MobiDB-lite"/>
    </source>
</evidence>
<reference evidence="9 10" key="1">
    <citation type="journal article" date="2019" name="Int. J. Syst. Evol. Microbiol.">
        <title>The Global Catalogue of Microorganisms (GCM) 10K type strain sequencing project: providing services to taxonomists for standard genome sequencing and annotation.</title>
        <authorList>
            <consortium name="The Broad Institute Genomics Platform"/>
            <consortium name="The Broad Institute Genome Sequencing Center for Infectious Disease"/>
            <person name="Wu L."/>
            <person name="Ma J."/>
        </authorList>
    </citation>
    <scope>NUCLEOTIDE SEQUENCE [LARGE SCALE GENOMIC DNA]</scope>
    <source>
        <strain evidence="9 10">JCM 16009</strain>
    </source>
</reference>
<organism evidence="9 10">
    <name type="scientific">Pseudonocardia ailaonensis</name>
    <dbReference type="NCBI Taxonomy" id="367279"/>
    <lineage>
        <taxon>Bacteria</taxon>
        <taxon>Bacillati</taxon>
        <taxon>Actinomycetota</taxon>
        <taxon>Actinomycetes</taxon>
        <taxon>Pseudonocardiales</taxon>
        <taxon>Pseudonocardiaceae</taxon>
        <taxon>Pseudonocardia</taxon>
    </lineage>
</organism>